<keyword evidence="4 5" id="KW-0720">Serine protease</keyword>
<evidence type="ECO:0000313" key="8">
    <source>
        <dbReference type="Proteomes" id="UP000665020"/>
    </source>
</evidence>
<evidence type="ECO:0000259" key="6">
    <source>
        <dbReference type="PROSITE" id="PS50106"/>
    </source>
</evidence>
<dbReference type="GO" id="GO:0008236">
    <property type="term" value="F:serine-type peptidase activity"/>
    <property type="evidence" value="ECO:0007669"/>
    <property type="project" value="UniProtKB-KW"/>
</dbReference>
<proteinExistence type="inferred from homology"/>
<evidence type="ECO:0000256" key="3">
    <source>
        <dbReference type="ARBA" id="ARBA00022801"/>
    </source>
</evidence>
<dbReference type="SMART" id="SM00228">
    <property type="entry name" value="PDZ"/>
    <property type="match status" value="1"/>
</dbReference>
<dbReference type="FunFam" id="2.30.42.10:FF:000063">
    <property type="entry name" value="Peptidase, S41 family"/>
    <property type="match status" value="1"/>
</dbReference>
<name>A0A8A7KDN1_9FIRM</name>
<dbReference type="SUPFAM" id="SSF50156">
    <property type="entry name" value="PDZ domain-like"/>
    <property type="match status" value="1"/>
</dbReference>
<dbReference type="InterPro" id="IPR004447">
    <property type="entry name" value="Peptidase_S41A"/>
</dbReference>
<dbReference type="InterPro" id="IPR005151">
    <property type="entry name" value="Tail-specific_protease"/>
</dbReference>
<dbReference type="InterPro" id="IPR029045">
    <property type="entry name" value="ClpP/crotonase-like_dom_sf"/>
</dbReference>
<evidence type="ECO:0000256" key="2">
    <source>
        <dbReference type="ARBA" id="ARBA00022670"/>
    </source>
</evidence>
<feature type="domain" description="PDZ" evidence="6">
    <location>
        <begin position="89"/>
        <end position="150"/>
    </location>
</feature>
<dbReference type="GO" id="GO:0007165">
    <property type="term" value="P:signal transduction"/>
    <property type="evidence" value="ECO:0007669"/>
    <property type="project" value="TreeGrafter"/>
</dbReference>
<keyword evidence="3 5" id="KW-0378">Hydrolase</keyword>
<dbReference type="EMBL" id="CP046640">
    <property type="protein sequence ID" value="QTL97007.1"/>
    <property type="molecule type" value="Genomic_DNA"/>
</dbReference>
<dbReference type="AlphaFoldDB" id="A0A8A7KDN1"/>
<dbReference type="SUPFAM" id="SSF52096">
    <property type="entry name" value="ClpP/crotonase"/>
    <property type="match status" value="1"/>
</dbReference>
<accession>A0A8A7KDN1</accession>
<dbReference type="InterPro" id="IPR001478">
    <property type="entry name" value="PDZ"/>
</dbReference>
<dbReference type="PROSITE" id="PS50106">
    <property type="entry name" value="PDZ"/>
    <property type="match status" value="1"/>
</dbReference>
<dbReference type="Pfam" id="PF17820">
    <property type="entry name" value="PDZ_6"/>
    <property type="match status" value="1"/>
</dbReference>
<dbReference type="Pfam" id="PF22694">
    <property type="entry name" value="CtpB_N-like"/>
    <property type="match status" value="1"/>
</dbReference>
<keyword evidence="2 5" id="KW-0645">Protease</keyword>
<evidence type="ECO:0000313" key="7">
    <source>
        <dbReference type="EMBL" id="QTL97007.1"/>
    </source>
</evidence>
<dbReference type="GO" id="GO:0030288">
    <property type="term" value="C:outer membrane-bounded periplasmic space"/>
    <property type="evidence" value="ECO:0007669"/>
    <property type="project" value="TreeGrafter"/>
</dbReference>
<dbReference type="Gene3D" id="2.30.42.10">
    <property type="match status" value="1"/>
</dbReference>
<sequence>MMKKIRLVLLVVLMFLVVNTYIIGVEVQGEELPADSPLRDFQEILYLINYYHVDEMDLEKTINGAIEGMVDSLDPFSEYLSPEEYKEMQIEFEGEFGGIGIVVNPDLTIVSPIKGTPGDRADLRPEDSIIAIDGRSTEDMTQQKAVNLMRGEPGTTVDLTIERKDLEQPIEVHIVRELIEIPYVETKMIGDDIAYIFIAEFVKDVGQKVNEAVKEFEAQGARALILDLRSDPGGLFTEAVDVASSFISSGKVVSIKQRFTEDDIYGVNTSFRHTDLPLVVLINEGSASASEIVAGAIQDYQRGIIMGKTSFGKGTVQSIFPMENGSALKMTTGRYYTPDGRFIHEAGIQPDQEVDFDREYDGDNQLDAAVEYIEETYLNNNFKKAG</sequence>
<dbReference type="RefSeq" id="WP_230868672.1">
    <property type="nucleotide sequence ID" value="NZ_CP046640.1"/>
</dbReference>
<dbReference type="PANTHER" id="PTHR32060">
    <property type="entry name" value="TAIL-SPECIFIC PROTEASE"/>
    <property type="match status" value="1"/>
</dbReference>
<evidence type="ECO:0000256" key="1">
    <source>
        <dbReference type="ARBA" id="ARBA00009179"/>
    </source>
</evidence>
<dbReference type="PANTHER" id="PTHR32060:SF30">
    <property type="entry name" value="CARBOXY-TERMINAL PROCESSING PROTEASE CTPA"/>
    <property type="match status" value="1"/>
</dbReference>
<dbReference type="CDD" id="cd06782">
    <property type="entry name" value="cpPDZ_CPP-like"/>
    <property type="match status" value="1"/>
</dbReference>
<dbReference type="KEGG" id="ifn:GM661_02945"/>
<dbReference type="SMART" id="SM00245">
    <property type="entry name" value="TSPc"/>
    <property type="match status" value="1"/>
</dbReference>
<dbReference type="InterPro" id="IPR036034">
    <property type="entry name" value="PDZ_sf"/>
</dbReference>
<dbReference type="InterPro" id="IPR041489">
    <property type="entry name" value="PDZ_6"/>
</dbReference>
<dbReference type="NCBIfam" id="TIGR00225">
    <property type="entry name" value="prc"/>
    <property type="match status" value="1"/>
</dbReference>
<evidence type="ECO:0000256" key="4">
    <source>
        <dbReference type="ARBA" id="ARBA00022825"/>
    </source>
</evidence>
<dbReference type="CDD" id="cd07560">
    <property type="entry name" value="Peptidase_S41_CPP"/>
    <property type="match status" value="1"/>
</dbReference>
<reference evidence="7" key="1">
    <citation type="submission" date="2019-12" db="EMBL/GenBank/DDBJ databases">
        <authorList>
            <person name="zhang j."/>
            <person name="sun C.M."/>
        </authorList>
    </citation>
    <scope>NUCLEOTIDE SEQUENCE</scope>
    <source>
        <strain evidence="7">NS-1</strain>
    </source>
</reference>
<organism evidence="7 8">
    <name type="scientific">Iocasia fonsfrigidae</name>
    <dbReference type="NCBI Taxonomy" id="2682810"/>
    <lineage>
        <taxon>Bacteria</taxon>
        <taxon>Bacillati</taxon>
        <taxon>Bacillota</taxon>
        <taxon>Clostridia</taxon>
        <taxon>Halanaerobiales</taxon>
        <taxon>Halanaerobiaceae</taxon>
        <taxon>Iocasia</taxon>
    </lineage>
</organism>
<dbReference type="GO" id="GO:0006508">
    <property type="term" value="P:proteolysis"/>
    <property type="evidence" value="ECO:0007669"/>
    <property type="project" value="UniProtKB-KW"/>
</dbReference>
<dbReference type="InterPro" id="IPR055210">
    <property type="entry name" value="CtpA/B_N"/>
</dbReference>
<comment type="similarity">
    <text evidence="1 5">Belongs to the peptidase S41A family.</text>
</comment>
<keyword evidence="8" id="KW-1185">Reference proteome</keyword>
<protein>
    <submittedName>
        <fullName evidence="7">PDZ domain-containing protein</fullName>
    </submittedName>
</protein>
<dbReference type="GO" id="GO:0004175">
    <property type="term" value="F:endopeptidase activity"/>
    <property type="evidence" value="ECO:0007669"/>
    <property type="project" value="TreeGrafter"/>
</dbReference>
<dbReference type="Gene3D" id="3.30.750.44">
    <property type="match status" value="1"/>
</dbReference>
<dbReference type="Pfam" id="PF03572">
    <property type="entry name" value="Peptidase_S41"/>
    <property type="match status" value="1"/>
</dbReference>
<evidence type="ECO:0000256" key="5">
    <source>
        <dbReference type="RuleBase" id="RU004404"/>
    </source>
</evidence>
<dbReference type="Gene3D" id="3.90.226.10">
    <property type="entry name" value="2-enoyl-CoA Hydratase, Chain A, domain 1"/>
    <property type="match status" value="1"/>
</dbReference>
<dbReference type="Proteomes" id="UP000665020">
    <property type="component" value="Chromosome"/>
</dbReference>
<gene>
    <name evidence="7" type="ORF">GM661_02945</name>
</gene>